<evidence type="ECO:0000313" key="2">
    <source>
        <dbReference type="EMBL" id="KUI67458.1"/>
    </source>
</evidence>
<gene>
    <name evidence="2" type="ORF">VM1G_11496</name>
</gene>
<evidence type="ECO:0000313" key="3">
    <source>
        <dbReference type="Proteomes" id="UP000078559"/>
    </source>
</evidence>
<name>A0A194VU59_CYTMA</name>
<protein>
    <submittedName>
        <fullName evidence="2">Uncharacterized protein</fullName>
    </submittedName>
</protein>
<evidence type="ECO:0000256" key="1">
    <source>
        <dbReference type="SAM" id="MobiDB-lite"/>
    </source>
</evidence>
<feature type="compositionally biased region" description="Basic and acidic residues" evidence="1">
    <location>
        <begin position="74"/>
        <end position="89"/>
    </location>
</feature>
<dbReference type="EMBL" id="CM003100">
    <property type="protein sequence ID" value="KUI67458.1"/>
    <property type="molecule type" value="Genomic_DNA"/>
</dbReference>
<sequence>MERQALRRRKVEALESLAHTAALFLAEFMDFKKTSSSTANGTGGGGAYAAAAAGIAANLFQPPTGEEGDAWVGHQHDGAGEERSGRLSDSENSANGSDDDDDQDIPARFPQGEADGEEYDSEETPSEALEDFNMGPGAGQEEPDVKVEDD</sequence>
<reference evidence="2" key="1">
    <citation type="submission" date="2014-12" db="EMBL/GenBank/DDBJ databases">
        <title>Genome Sequence of Valsa Canker Pathogens Uncovers a Specific Adaption of Colonization on Woody Bark.</title>
        <authorList>
            <person name="Yin Z."/>
            <person name="Liu H."/>
            <person name="Gao X."/>
            <person name="Li Z."/>
            <person name="Song N."/>
            <person name="Ke X."/>
            <person name="Dai Q."/>
            <person name="Wu Y."/>
            <person name="Sun Y."/>
            <person name="Xu J.-R."/>
            <person name="Kang Z.K."/>
            <person name="Wang L."/>
            <person name="Huang L."/>
        </authorList>
    </citation>
    <scope>NUCLEOTIDE SEQUENCE [LARGE SCALE GENOMIC DNA]</scope>
    <source>
        <strain evidence="2">03-8</strain>
    </source>
</reference>
<keyword evidence="3" id="KW-1185">Reference proteome</keyword>
<feature type="compositionally biased region" description="Acidic residues" evidence="1">
    <location>
        <begin position="114"/>
        <end position="130"/>
    </location>
</feature>
<proteinExistence type="predicted"/>
<accession>A0A194VU59</accession>
<feature type="region of interest" description="Disordered" evidence="1">
    <location>
        <begin position="60"/>
        <end position="150"/>
    </location>
</feature>
<dbReference type="Proteomes" id="UP000078559">
    <property type="component" value="Chromosome 3"/>
</dbReference>
<dbReference type="AlphaFoldDB" id="A0A194VU59"/>
<organism evidence="2 3">
    <name type="scientific">Cytospora mali</name>
    <name type="common">Apple Valsa canker fungus</name>
    <name type="synonym">Valsa mali</name>
    <dbReference type="NCBI Taxonomy" id="578113"/>
    <lineage>
        <taxon>Eukaryota</taxon>
        <taxon>Fungi</taxon>
        <taxon>Dikarya</taxon>
        <taxon>Ascomycota</taxon>
        <taxon>Pezizomycotina</taxon>
        <taxon>Sordariomycetes</taxon>
        <taxon>Sordariomycetidae</taxon>
        <taxon>Diaporthales</taxon>
        <taxon>Cytosporaceae</taxon>
        <taxon>Cytospora</taxon>
    </lineage>
</organism>